<sequence length="472" mass="54686">MNFKLKSITKNFSYTFVANFLSLVVSTILIIIVPKFIGISSYGYWQLYLFFTTYISYMSLGITDGIYLRFGGSHYKDLPKRLLASQFWFIVFFDLMANFLILYLYFINYDDINKLFVVAFTCVTGILVVPRSLVTFVLQATNRIKEFSIILIIEKSLYFIFTITILLLGIKKFEILIYADIGAKLFSTLYAIIICSDMIFQKLENLKTTMREVWINISVGIKLLVANLSSMLIIGIIRISIEKNWSIDTFGKVSLTLSISNMLMLFINSLAIVIFPVMRRTSKDNLIKLYPMLRLGIMTPLLGVLLFFYPMKFILSMWLPQYSDSLSYMALLFPMCLYESKVLLLVNTYLKTLRRENILLKINLLVVITSFILTGITAFLLKNLIVTILLIVFLLALRCIISELYLSKILEIKVLKDIIIELIITIIFIVSSWNLPLLDAYYIYLFTYICYIILKRKELTKLVQDSKNLMNS</sequence>
<feature type="transmembrane region" description="Helical" evidence="6">
    <location>
        <begin position="418"/>
        <end position="435"/>
    </location>
</feature>
<dbReference type="Proteomes" id="UP000297938">
    <property type="component" value="Unassembled WGS sequence"/>
</dbReference>
<dbReference type="EMBL" id="NRPP01000004">
    <property type="protein sequence ID" value="TFJ29160.1"/>
    <property type="molecule type" value="Genomic_DNA"/>
</dbReference>
<evidence type="ECO:0000313" key="7">
    <source>
        <dbReference type="EMBL" id="TFJ29160.1"/>
    </source>
</evidence>
<feature type="transmembrane region" description="Helical" evidence="6">
    <location>
        <begin position="115"/>
        <end position="138"/>
    </location>
</feature>
<dbReference type="RefSeq" id="WP_109841473.1">
    <property type="nucleotide sequence ID" value="NZ_JALRMP010000004.1"/>
</dbReference>
<proteinExistence type="predicted"/>
<protein>
    <recommendedName>
        <fullName evidence="9">Polysaccharide biosynthesis protein</fullName>
    </recommendedName>
</protein>
<evidence type="ECO:0000256" key="1">
    <source>
        <dbReference type="ARBA" id="ARBA00004651"/>
    </source>
</evidence>
<gene>
    <name evidence="7" type="ORF">CKN69_01970</name>
</gene>
<organism evidence="7 8">
    <name type="scientific">Carnobacterium divergens</name>
    <name type="common">Lactobacillus divergens</name>
    <dbReference type="NCBI Taxonomy" id="2748"/>
    <lineage>
        <taxon>Bacteria</taxon>
        <taxon>Bacillati</taxon>
        <taxon>Bacillota</taxon>
        <taxon>Bacilli</taxon>
        <taxon>Lactobacillales</taxon>
        <taxon>Carnobacteriaceae</taxon>
        <taxon>Carnobacterium</taxon>
    </lineage>
</organism>
<evidence type="ECO:0000256" key="5">
    <source>
        <dbReference type="ARBA" id="ARBA00023136"/>
    </source>
</evidence>
<dbReference type="InterPro" id="IPR050833">
    <property type="entry name" value="Poly_Biosynth_Transport"/>
</dbReference>
<keyword evidence="4 6" id="KW-1133">Transmembrane helix</keyword>
<accession>A0A2R7ZZ07</accession>
<evidence type="ECO:0000256" key="2">
    <source>
        <dbReference type="ARBA" id="ARBA00022475"/>
    </source>
</evidence>
<feature type="transmembrane region" description="Helical" evidence="6">
    <location>
        <begin position="362"/>
        <end position="381"/>
    </location>
</feature>
<feature type="transmembrane region" description="Helical" evidence="6">
    <location>
        <begin position="150"/>
        <end position="170"/>
    </location>
</feature>
<keyword evidence="2" id="KW-1003">Cell membrane</keyword>
<feature type="transmembrane region" description="Helical" evidence="6">
    <location>
        <begin position="87"/>
        <end position="109"/>
    </location>
</feature>
<keyword evidence="3 6" id="KW-0812">Transmembrane</keyword>
<evidence type="ECO:0000313" key="8">
    <source>
        <dbReference type="Proteomes" id="UP000297938"/>
    </source>
</evidence>
<keyword evidence="5 6" id="KW-0472">Membrane</keyword>
<dbReference type="PANTHER" id="PTHR30250:SF11">
    <property type="entry name" value="O-ANTIGEN TRANSPORTER-RELATED"/>
    <property type="match status" value="1"/>
</dbReference>
<evidence type="ECO:0000256" key="4">
    <source>
        <dbReference type="ARBA" id="ARBA00022989"/>
    </source>
</evidence>
<name>A0A2R7ZZ07_CARDV</name>
<comment type="caution">
    <text evidence="7">The sequence shown here is derived from an EMBL/GenBank/DDBJ whole genome shotgun (WGS) entry which is preliminary data.</text>
</comment>
<feature type="transmembrane region" description="Helical" evidence="6">
    <location>
        <begin position="221"/>
        <end position="241"/>
    </location>
</feature>
<feature type="transmembrane region" description="Helical" evidence="6">
    <location>
        <begin position="12"/>
        <end position="33"/>
    </location>
</feature>
<feature type="transmembrane region" description="Helical" evidence="6">
    <location>
        <begin position="387"/>
        <end position="406"/>
    </location>
</feature>
<feature type="transmembrane region" description="Helical" evidence="6">
    <location>
        <begin position="329"/>
        <end position="350"/>
    </location>
</feature>
<dbReference type="AlphaFoldDB" id="A0A2R7ZZ07"/>
<reference evidence="7 8" key="1">
    <citation type="journal article" date="2018" name="Int. J. Food Microbiol.">
        <title>Growth of Carnobacterium spp. isolated from chilled vacuum-packaged meat under relevant acidic conditions.</title>
        <authorList>
            <person name="Zhang P."/>
            <person name="Badoni M."/>
            <person name="Ganzle M."/>
            <person name="Yang X."/>
        </authorList>
    </citation>
    <scope>NUCLEOTIDE SEQUENCE [LARGE SCALE GENOMIC DNA]</scope>
    <source>
        <strain evidence="7 8">B2</strain>
    </source>
</reference>
<feature type="transmembrane region" description="Helical" evidence="6">
    <location>
        <begin position="289"/>
        <end position="309"/>
    </location>
</feature>
<comment type="subcellular location">
    <subcellularLocation>
        <location evidence="1">Cell membrane</location>
        <topology evidence="1">Multi-pass membrane protein</topology>
    </subcellularLocation>
</comment>
<evidence type="ECO:0000256" key="6">
    <source>
        <dbReference type="SAM" id="Phobius"/>
    </source>
</evidence>
<evidence type="ECO:0008006" key="9">
    <source>
        <dbReference type="Google" id="ProtNLM"/>
    </source>
</evidence>
<feature type="transmembrane region" description="Helical" evidence="6">
    <location>
        <begin position="176"/>
        <end position="200"/>
    </location>
</feature>
<dbReference type="GO" id="GO:0005886">
    <property type="term" value="C:plasma membrane"/>
    <property type="evidence" value="ECO:0007669"/>
    <property type="project" value="UniProtKB-SubCell"/>
</dbReference>
<feature type="transmembrane region" description="Helical" evidence="6">
    <location>
        <begin position="441"/>
        <end position="457"/>
    </location>
</feature>
<dbReference type="PANTHER" id="PTHR30250">
    <property type="entry name" value="PST FAMILY PREDICTED COLANIC ACID TRANSPORTER"/>
    <property type="match status" value="1"/>
</dbReference>
<evidence type="ECO:0000256" key="3">
    <source>
        <dbReference type="ARBA" id="ARBA00022692"/>
    </source>
</evidence>
<feature type="transmembrane region" description="Helical" evidence="6">
    <location>
        <begin position="45"/>
        <end position="67"/>
    </location>
</feature>
<feature type="transmembrane region" description="Helical" evidence="6">
    <location>
        <begin position="253"/>
        <end position="277"/>
    </location>
</feature>